<feature type="domain" description="Methyltransferase small" evidence="6">
    <location>
        <begin position="40"/>
        <end position="162"/>
    </location>
</feature>
<dbReference type="CDD" id="cd02440">
    <property type="entry name" value="AdoMet_MTases"/>
    <property type="match status" value="1"/>
</dbReference>
<dbReference type="InterPro" id="IPR002052">
    <property type="entry name" value="DNA_methylase_N6_adenine_CS"/>
</dbReference>
<dbReference type="GO" id="GO:0003676">
    <property type="term" value="F:nucleic acid binding"/>
    <property type="evidence" value="ECO:0007669"/>
    <property type="project" value="InterPro"/>
</dbReference>
<dbReference type="EC" id="2.1.1.223" evidence="7"/>
<protein>
    <submittedName>
        <fullName evidence="7">tRNA1(Val) (Adenine(37)-N6)-methyltransferase</fullName>
        <ecNumber evidence="7">2.1.1.223</ecNumber>
    </submittedName>
</protein>
<dbReference type="GO" id="GO:0008033">
    <property type="term" value="P:tRNA processing"/>
    <property type="evidence" value="ECO:0007669"/>
    <property type="project" value="UniProtKB-KW"/>
</dbReference>
<evidence type="ECO:0000256" key="3">
    <source>
        <dbReference type="ARBA" id="ARBA00022679"/>
    </source>
</evidence>
<sequence>MANPFFKFKNFTVWHDKCAMKVGTDGVLLGSWASVDGCDSILDVGTGTGLISLMVAQRSKADIHAIDIDEAACLQAKDNIAASAYRSRIQVTCTSVQEFAEKTDRTFSHILSNPPYFPNSLKGPDKQRNAARHNDTLPLEELLASCNKMLTSDGKISLILPESLSDALNEITTSYRLYPTRRTLVIPTPGSAPKRILVELSRSQETACETTHLIIELARHQYSADYIQLTKEYYLNM</sequence>
<dbReference type="SUPFAM" id="SSF53335">
    <property type="entry name" value="S-adenosyl-L-methionine-dependent methyltransferases"/>
    <property type="match status" value="1"/>
</dbReference>
<dbReference type="AlphaFoldDB" id="A0A644U1R9"/>
<comment type="caution">
    <text evidence="7">The sequence shown here is derived from an EMBL/GenBank/DDBJ whole genome shotgun (WGS) entry which is preliminary data.</text>
</comment>
<evidence type="ECO:0000256" key="5">
    <source>
        <dbReference type="ARBA" id="ARBA00022694"/>
    </source>
</evidence>
<dbReference type="InterPro" id="IPR022882">
    <property type="entry name" value="tRNA_adenine-N6_MeTrfase"/>
</dbReference>
<evidence type="ECO:0000259" key="6">
    <source>
        <dbReference type="Pfam" id="PF05175"/>
    </source>
</evidence>
<organism evidence="7">
    <name type="scientific">bioreactor metagenome</name>
    <dbReference type="NCBI Taxonomy" id="1076179"/>
    <lineage>
        <taxon>unclassified sequences</taxon>
        <taxon>metagenomes</taxon>
        <taxon>ecological metagenomes</taxon>
    </lineage>
</organism>
<dbReference type="HAMAP" id="MF_01872">
    <property type="entry name" value="tRNA_methyltr_YfiC"/>
    <property type="match status" value="1"/>
</dbReference>
<dbReference type="GO" id="GO:0016430">
    <property type="term" value="F:tRNA (adenine-N6)-methyltransferase activity"/>
    <property type="evidence" value="ECO:0007669"/>
    <property type="project" value="InterPro"/>
</dbReference>
<dbReference type="InterPro" id="IPR007848">
    <property type="entry name" value="Small_mtfrase_dom"/>
</dbReference>
<dbReference type="InterPro" id="IPR050210">
    <property type="entry name" value="tRNA_Adenine-N(6)_MTase"/>
</dbReference>
<dbReference type="GO" id="GO:0032259">
    <property type="term" value="P:methylation"/>
    <property type="evidence" value="ECO:0007669"/>
    <property type="project" value="UniProtKB-KW"/>
</dbReference>
<dbReference type="InterPro" id="IPR029063">
    <property type="entry name" value="SAM-dependent_MTases_sf"/>
</dbReference>
<evidence type="ECO:0000256" key="4">
    <source>
        <dbReference type="ARBA" id="ARBA00022691"/>
    </source>
</evidence>
<dbReference type="PROSITE" id="PS00092">
    <property type="entry name" value="N6_MTASE"/>
    <property type="match status" value="1"/>
</dbReference>
<dbReference type="EMBL" id="VSSQ01000071">
    <property type="protein sequence ID" value="MPL73184.1"/>
    <property type="molecule type" value="Genomic_DNA"/>
</dbReference>
<evidence type="ECO:0000256" key="1">
    <source>
        <dbReference type="ARBA" id="ARBA00022490"/>
    </source>
</evidence>
<dbReference type="Gene3D" id="3.40.50.150">
    <property type="entry name" value="Vaccinia Virus protein VP39"/>
    <property type="match status" value="1"/>
</dbReference>
<accession>A0A644U1R9</accession>
<evidence type="ECO:0000256" key="2">
    <source>
        <dbReference type="ARBA" id="ARBA00022603"/>
    </source>
</evidence>
<evidence type="ECO:0000313" key="7">
    <source>
        <dbReference type="EMBL" id="MPL73184.1"/>
    </source>
</evidence>
<proteinExistence type="inferred from homology"/>
<keyword evidence="5" id="KW-0819">tRNA processing</keyword>
<keyword evidence="1" id="KW-0963">Cytoplasm</keyword>
<keyword evidence="3 7" id="KW-0808">Transferase</keyword>
<name>A0A644U1R9_9ZZZZ</name>
<dbReference type="PANTHER" id="PTHR47739">
    <property type="entry name" value="TRNA1(VAL) (ADENINE(37)-N6)-METHYLTRANSFERASE"/>
    <property type="match status" value="1"/>
</dbReference>
<reference evidence="7" key="1">
    <citation type="submission" date="2019-08" db="EMBL/GenBank/DDBJ databases">
        <authorList>
            <person name="Kucharzyk K."/>
            <person name="Murdoch R.W."/>
            <person name="Higgins S."/>
            <person name="Loffler F."/>
        </authorList>
    </citation>
    <scope>NUCLEOTIDE SEQUENCE</scope>
</reference>
<keyword evidence="2 7" id="KW-0489">Methyltransferase</keyword>
<gene>
    <name evidence="7" type="primary">yfiC_5</name>
    <name evidence="7" type="ORF">SDC9_18977</name>
</gene>
<dbReference type="Pfam" id="PF05175">
    <property type="entry name" value="MTS"/>
    <property type="match status" value="1"/>
</dbReference>
<dbReference type="PANTHER" id="PTHR47739:SF1">
    <property type="entry name" value="TRNA1(VAL) (ADENINE(37)-N6)-METHYLTRANSFERASE"/>
    <property type="match status" value="1"/>
</dbReference>
<keyword evidence="4" id="KW-0949">S-adenosyl-L-methionine</keyword>